<keyword evidence="7" id="KW-1185">Reference proteome</keyword>
<name>A0AAD8CQV7_ACIOX</name>
<dbReference type="AlphaFoldDB" id="A0AAD8CQV7"/>
<dbReference type="Proteomes" id="UP001230051">
    <property type="component" value="Unassembled WGS sequence"/>
</dbReference>
<dbReference type="SMART" id="SM00409">
    <property type="entry name" value="IG"/>
    <property type="match status" value="2"/>
</dbReference>
<dbReference type="InterPro" id="IPR036179">
    <property type="entry name" value="Ig-like_dom_sf"/>
</dbReference>
<evidence type="ECO:0000256" key="2">
    <source>
        <dbReference type="ARBA" id="ARBA00023157"/>
    </source>
</evidence>
<organism evidence="6 7">
    <name type="scientific">Acipenser oxyrinchus oxyrinchus</name>
    <dbReference type="NCBI Taxonomy" id="40147"/>
    <lineage>
        <taxon>Eukaryota</taxon>
        <taxon>Metazoa</taxon>
        <taxon>Chordata</taxon>
        <taxon>Craniata</taxon>
        <taxon>Vertebrata</taxon>
        <taxon>Euteleostomi</taxon>
        <taxon>Actinopterygii</taxon>
        <taxon>Chondrostei</taxon>
        <taxon>Acipenseriformes</taxon>
        <taxon>Acipenseridae</taxon>
        <taxon>Acipenser</taxon>
    </lineage>
</organism>
<dbReference type="InterPro" id="IPR052598">
    <property type="entry name" value="IgSF_CEA-related"/>
</dbReference>
<evidence type="ECO:0000313" key="7">
    <source>
        <dbReference type="Proteomes" id="UP001230051"/>
    </source>
</evidence>
<evidence type="ECO:0000256" key="4">
    <source>
        <dbReference type="ARBA" id="ARBA00023319"/>
    </source>
</evidence>
<dbReference type="Gene3D" id="2.60.40.10">
    <property type="entry name" value="Immunoglobulins"/>
    <property type="match status" value="2"/>
</dbReference>
<reference evidence="6" key="1">
    <citation type="submission" date="2022-02" db="EMBL/GenBank/DDBJ databases">
        <title>Atlantic sturgeon de novo genome assembly.</title>
        <authorList>
            <person name="Stock M."/>
            <person name="Klopp C."/>
            <person name="Guiguen Y."/>
            <person name="Cabau C."/>
            <person name="Parinello H."/>
            <person name="Santidrian Yebra-Pimentel E."/>
            <person name="Kuhl H."/>
            <person name="Dirks R.P."/>
            <person name="Guessner J."/>
            <person name="Wuertz S."/>
            <person name="Du K."/>
            <person name="Schartl M."/>
        </authorList>
    </citation>
    <scope>NUCLEOTIDE SEQUENCE</scope>
    <source>
        <strain evidence="6">STURGEONOMICS-FGT-2020</strain>
        <tissue evidence="6">Whole blood</tissue>
    </source>
</reference>
<evidence type="ECO:0000259" key="5">
    <source>
        <dbReference type="PROSITE" id="PS50835"/>
    </source>
</evidence>
<keyword evidence="2" id="KW-1015">Disulfide bond</keyword>
<keyword evidence="4" id="KW-0393">Immunoglobulin domain</keyword>
<feature type="domain" description="Ig-like" evidence="5">
    <location>
        <begin position="150"/>
        <end position="231"/>
    </location>
</feature>
<sequence>ALELTPVTDPVISKVGGNAMLEIKPHGVLATVVWTFSPAAIPVVSWTETNPVIGAGYENRVTLNTATGSVELRSVNLSDAGVYTFQGTTFTSGREAFNGSVTLKVYEPITNVNVKPSLAQPIANQALKLTCEVLGSQTVSSRLWLKDDGPEQVSITGPDQAVLNSSVTFTCSAKSLPPCNYTWYFNETETAQSSQYNIASVSNADRGSYTCVAWNSVTGRNTSAVKEFNVTGEFIGFVREIFLPGYHPLISRNVKCVCNTEECCWSNQMHV</sequence>
<dbReference type="PANTHER" id="PTHR44337:SF20">
    <property type="entry name" value="CARCINOEMBRYONIC ANTIGEN-RELATED CELL ADHESION MOLECULE 5-RELATED"/>
    <property type="match status" value="1"/>
</dbReference>
<proteinExistence type="predicted"/>
<dbReference type="EMBL" id="JAGXEW010000032">
    <property type="protein sequence ID" value="KAK1155150.1"/>
    <property type="molecule type" value="Genomic_DNA"/>
</dbReference>
<dbReference type="Pfam" id="PF13927">
    <property type="entry name" value="Ig_3"/>
    <property type="match status" value="1"/>
</dbReference>
<feature type="non-terminal residue" evidence="6">
    <location>
        <position position="1"/>
    </location>
</feature>
<accession>A0AAD8CQV7</accession>
<protein>
    <submittedName>
        <fullName evidence="6">Carcinoembryonic antigen-related cell adhesion molecule 5-like</fullName>
    </submittedName>
</protein>
<dbReference type="SUPFAM" id="SSF48726">
    <property type="entry name" value="Immunoglobulin"/>
    <property type="match status" value="2"/>
</dbReference>
<dbReference type="PROSITE" id="PS50835">
    <property type="entry name" value="IG_LIKE"/>
    <property type="match status" value="1"/>
</dbReference>
<evidence type="ECO:0000313" key="6">
    <source>
        <dbReference type="EMBL" id="KAK1155150.1"/>
    </source>
</evidence>
<dbReference type="PANTHER" id="PTHR44337">
    <property type="entry name" value="CARCINOEMBRYONIC ANTIGEN-RELATED CELL ADHESION MOLECULE 8"/>
    <property type="match status" value="1"/>
</dbReference>
<dbReference type="InterPro" id="IPR003598">
    <property type="entry name" value="Ig_sub2"/>
</dbReference>
<dbReference type="SMART" id="SM00408">
    <property type="entry name" value="IGc2"/>
    <property type="match status" value="1"/>
</dbReference>
<evidence type="ECO:0000256" key="1">
    <source>
        <dbReference type="ARBA" id="ARBA00022729"/>
    </source>
</evidence>
<gene>
    <name evidence="6" type="primary">Ceacam2</name>
    <name evidence="6" type="ORF">AOXY_G27534</name>
</gene>
<comment type="caution">
    <text evidence="6">The sequence shown here is derived from an EMBL/GenBank/DDBJ whole genome shotgun (WGS) entry which is preliminary data.</text>
</comment>
<keyword evidence="3" id="KW-0325">Glycoprotein</keyword>
<dbReference type="InterPro" id="IPR013783">
    <property type="entry name" value="Ig-like_fold"/>
</dbReference>
<dbReference type="InterPro" id="IPR003599">
    <property type="entry name" value="Ig_sub"/>
</dbReference>
<evidence type="ECO:0000256" key="3">
    <source>
        <dbReference type="ARBA" id="ARBA00023180"/>
    </source>
</evidence>
<dbReference type="InterPro" id="IPR007110">
    <property type="entry name" value="Ig-like_dom"/>
</dbReference>
<keyword evidence="1" id="KW-0732">Signal</keyword>